<proteinExistence type="predicted"/>
<dbReference type="GO" id="GO:0008017">
    <property type="term" value="F:microtubule binding"/>
    <property type="evidence" value="ECO:0007669"/>
    <property type="project" value="InterPro"/>
</dbReference>
<protein>
    <submittedName>
        <fullName evidence="3">Protein WVD2-like 4</fullName>
    </submittedName>
</protein>
<keyword evidence="2" id="KW-1133">Transmembrane helix</keyword>
<evidence type="ECO:0000313" key="3">
    <source>
        <dbReference type="EMBL" id="KAG1358623.1"/>
    </source>
</evidence>
<organism evidence="3 4">
    <name type="scientific">Cocos nucifera</name>
    <name type="common">Coconut palm</name>
    <dbReference type="NCBI Taxonomy" id="13894"/>
    <lineage>
        <taxon>Eukaryota</taxon>
        <taxon>Viridiplantae</taxon>
        <taxon>Streptophyta</taxon>
        <taxon>Embryophyta</taxon>
        <taxon>Tracheophyta</taxon>
        <taxon>Spermatophyta</taxon>
        <taxon>Magnoliopsida</taxon>
        <taxon>Liliopsida</taxon>
        <taxon>Arecaceae</taxon>
        <taxon>Arecoideae</taxon>
        <taxon>Cocoseae</taxon>
        <taxon>Attaleinae</taxon>
        <taxon>Cocos</taxon>
    </lineage>
</organism>
<name>A0A8K0IGI7_COCNU</name>
<dbReference type="PANTHER" id="PTHR46372">
    <property type="entry name" value="PROTEIN WVD2-LIKE 3"/>
    <property type="match status" value="1"/>
</dbReference>
<reference evidence="3" key="2">
    <citation type="submission" date="2019-07" db="EMBL/GenBank/DDBJ databases">
        <authorList>
            <person name="Yang Y."/>
            <person name="Bocs S."/>
            <person name="Baudouin L."/>
        </authorList>
    </citation>
    <scope>NUCLEOTIDE SEQUENCE</scope>
    <source>
        <tissue evidence="3">Spear leaf of Hainan Tall coconut</tissue>
    </source>
</reference>
<evidence type="ECO:0000256" key="2">
    <source>
        <dbReference type="SAM" id="Phobius"/>
    </source>
</evidence>
<keyword evidence="2" id="KW-0812">Transmembrane</keyword>
<evidence type="ECO:0000256" key="1">
    <source>
        <dbReference type="SAM" id="MobiDB-lite"/>
    </source>
</evidence>
<sequence length="262" mass="28914">MGKEVLDVCTDEESEGFVIFSARYDPGKPDDHTNKDLELSTKTGKDIHDPQDSHTNGEIKEHRVNGDMIDVFVEDSSVYQDVDSPKEEKEPCYKNSILDAVTLEKEKVNRVQRKPDSHKNTDSPIEAVKSANVGAIHSKCTVRQPFALATDNCATGGKDFVGNIAGNGNGSANLNNRHARNMPKKIQTDSNLISRKPLQPDNTKHPDEEDACSVASSYPLAILFGLGFFLFFSFLLLLLLLSGCSERAKKRKEVVVYSSLSI</sequence>
<dbReference type="AlphaFoldDB" id="A0A8K0IGI7"/>
<reference evidence="3" key="1">
    <citation type="journal article" date="2017" name="Gigascience">
        <title>The genome draft of coconut (Cocos nucifera).</title>
        <authorList>
            <person name="Xiao Y."/>
            <person name="Xu P."/>
            <person name="Fan H."/>
            <person name="Baudouin L."/>
            <person name="Xia W."/>
            <person name="Bocs S."/>
            <person name="Xu J."/>
            <person name="Li Q."/>
            <person name="Guo A."/>
            <person name="Zhou L."/>
            <person name="Li J."/>
            <person name="Wu Y."/>
            <person name="Ma Z."/>
            <person name="Armero A."/>
            <person name="Issali A.E."/>
            <person name="Liu N."/>
            <person name="Peng M."/>
            <person name="Yang Y."/>
        </authorList>
    </citation>
    <scope>NUCLEOTIDE SEQUENCE</scope>
    <source>
        <tissue evidence="3">Spear leaf of Hainan Tall coconut</tissue>
    </source>
</reference>
<feature type="transmembrane region" description="Helical" evidence="2">
    <location>
        <begin position="218"/>
        <end position="241"/>
    </location>
</feature>
<feature type="region of interest" description="Disordered" evidence="1">
    <location>
        <begin position="22"/>
        <end position="61"/>
    </location>
</feature>
<dbReference type="PANTHER" id="PTHR46372:SF2">
    <property type="entry name" value="PROTEIN WVD2-LIKE 3"/>
    <property type="match status" value="1"/>
</dbReference>
<comment type="caution">
    <text evidence="3">The sequence shown here is derived from an EMBL/GenBank/DDBJ whole genome shotgun (WGS) entry which is preliminary data.</text>
</comment>
<gene>
    <name evidence="3" type="ORF">COCNU_08G000690</name>
</gene>
<keyword evidence="4" id="KW-1185">Reference proteome</keyword>
<keyword evidence="2" id="KW-0472">Membrane</keyword>
<dbReference type="Proteomes" id="UP000797356">
    <property type="component" value="Chromosome 8"/>
</dbReference>
<evidence type="ECO:0000313" key="4">
    <source>
        <dbReference type="Proteomes" id="UP000797356"/>
    </source>
</evidence>
<dbReference type="InterPro" id="IPR044806">
    <property type="entry name" value="WVD2/WDL1-4"/>
</dbReference>
<feature type="compositionally biased region" description="Basic and acidic residues" evidence="1">
    <location>
        <begin position="25"/>
        <end position="61"/>
    </location>
</feature>
<dbReference type="GO" id="GO:0000226">
    <property type="term" value="P:microtubule cytoskeleton organization"/>
    <property type="evidence" value="ECO:0007669"/>
    <property type="project" value="InterPro"/>
</dbReference>
<dbReference type="EMBL" id="CM017879">
    <property type="protein sequence ID" value="KAG1358623.1"/>
    <property type="molecule type" value="Genomic_DNA"/>
</dbReference>
<accession>A0A8K0IGI7</accession>
<feature type="region of interest" description="Disordered" evidence="1">
    <location>
        <begin position="189"/>
        <end position="209"/>
    </location>
</feature>
<dbReference type="OrthoDB" id="1925970at2759"/>